<dbReference type="Proteomes" id="UP000470213">
    <property type="component" value="Unassembled WGS sequence"/>
</dbReference>
<dbReference type="GO" id="GO:0005524">
    <property type="term" value="F:ATP binding"/>
    <property type="evidence" value="ECO:0007669"/>
    <property type="project" value="UniProtKB-KW"/>
</dbReference>
<accession>A0A7X5LMY3</accession>
<dbReference type="EC" id="2.7.1.12" evidence="3 9"/>
<evidence type="ECO:0000256" key="1">
    <source>
        <dbReference type="ARBA" id="ARBA00004761"/>
    </source>
</evidence>
<dbReference type="InterPro" id="IPR027417">
    <property type="entry name" value="P-loop_NTPase"/>
</dbReference>
<keyword evidence="11" id="KW-1185">Reference proteome</keyword>
<dbReference type="InterPro" id="IPR006001">
    <property type="entry name" value="Therm_gnt_kin"/>
</dbReference>
<dbReference type="PANTHER" id="PTHR43442">
    <property type="entry name" value="GLUCONOKINASE-RELATED"/>
    <property type="match status" value="1"/>
</dbReference>
<dbReference type="GO" id="GO:0005737">
    <property type="term" value="C:cytoplasm"/>
    <property type="evidence" value="ECO:0007669"/>
    <property type="project" value="TreeGrafter"/>
</dbReference>
<evidence type="ECO:0000256" key="2">
    <source>
        <dbReference type="ARBA" id="ARBA00008420"/>
    </source>
</evidence>
<sequence>MIIVVAGVSGTGESSVGKALSEHFNLPFLDADDFHPAQNIAKMQSGSALTDKDRWPWLTTLAEALTKHHQEKGAVLACSALKESYRALLSANYTLPIIWITLTGSARLLEARLSARQSHFFDGRLLQTQLATFEAPNYGIQIDVADPLDKVVAQAASYIKQHA</sequence>
<evidence type="ECO:0000256" key="6">
    <source>
        <dbReference type="ARBA" id="ARBA00022777"/>
    </source>
</evidence>
<evidence type="ECO:0000313" key="11">
    <source>
        <dbReference type="Proteomes" id="UP000470213"/>
    </source>
</evidence>
<dbReference type="PANTHER" id="PTHR43442:SF3">
    <property type="entry name" value="GLUCONOKINASE-RELATED"/>
    <property type="match status" value="1"/>
</dbReference>
<evidence type="ECO:0000256" key="4">
    <source>
        <dbReference type="ARBA" id="ARBA00022679"/>
    </source>
</evidence>
<dbReference type="Pfam" id="PF01202">
    <property type="entry name" value="SKI"/>
    <property type="match status" value="1"/>
</dbReference>
<keyword evidence="4 9" id="KW-0808">Transferase</keyword>
<gene>
    <name evidence="10" type="ORF">GTH32_14290</name>
</gene>
<dbReference type="SUPFAM" id="SSF52540">
    <property type="entry name" value="P-loop containing nucleoside triphosphate hydrolases"/>
    <property type="match status" value="1"/>
</dbReference>
<evidence type="ECO:0000256" key="5">
    <source>
        <dbReference type="ARBA" id="ARBA00022741"/>
    </source>
</evidence>
<keyword evidence="5 9" id="KW-0547">Nucleotide-binding</keyword>
<comment type="caution">
    <text evidence="10">The sequence shown here is derived from an EMBL/GenBank/DDBJ whole genome shotgun (WGS) entry which is preliminary data.</text>
</comment>
<dbReference type="AlphaFoldDB" id="A0A7X5LMY3"/>
<dbReference type="EMBL" id="JAAAWN010000021">
    <property type="protein sequence ID" value="NDV92348.1"/>
    <property type="molecule type" value="Genomic_DNA"/>
</dbReference>
<evidence type="ECO:0000256" key="8">
    <source>
        <dbReference type="ARBA" id="ARBA00048090"/>
    </source>
</evidence>
<evidence type="ECO:0000256" key="9">
    <source>
        <dbReference type="RuleBase" id="RU363066"/>
    </source>
</evidence>
<evidence type="ECO:0000256" key="3">
    <source>
        <dbReference type="ARBA" id="ARBA00012054"/>
    </source>
</evidence>
<dbReference type="Gene3D" id="3.40.50.300">
    <property type="entry name" value="P-loop containing nucleotide triphosphate hydrolases"/>
    <property type="match status" value="1"/>
</dbReference>
<dbReference type="GO" id="GO:0046316">
    <property type="term" value="F:gluconokinase activity"/>
    <property type="evidence" value="ECO:0007669"/>
    <property type="project" value="UniProtKB-EC"/>
</dbReference>
<keyword evidence="6 9" id="KW-0418">Kinase</keyword>
<dbReference type="NCBIfam" id="TIGR01313">
    <property type="entry name" value="therm_gnt_kin"/>
    <property type="match status" value="1"/>
</dbReference>
<name>A0A7X5LMY3_9ALTE</name>
<evidence type="ECO:0000313" key="10">
    <source>
        <dbReference type="EMBL" id="NDV92348.1"/>
    </source>
</evidence>
<evidence type="ECO:0000256" key="7">
    <source>
        <dbReference type="ARBA" id="ARBA00022840"/>
    </source>
</evidence>
<dbReference type="GO" id="GO:0005975">
    <property type="term" value="P:carbohydrate metabolic process"/>
    <property type="evidence" value="ECO:0007669"/>
    <property type="project" value="InterPro"/>
</dbReference>
<dbReference type="InterPro" id="IPR031322">
    <property type="entry name" value="Shikimate/glucono_kinase"/>
</dbReference>
<protein>
    <recommendedName>
        <fullName evidence="3 9">Gluconokinase</fullName>
        <ecNumber evidence="3 9">2.7.1.12</ecNumber>
    </recommendedName>
</protein>
<organism evidence="10 11">
    <name type="scientific">Alteromonas profundi</name>
    <dbReference type="NCBI Taxonomy" id="2696062"/>
    <lineage>
        <taxon>Bacteria</taxon>
        <taxon>Pseudomonadati</taxon>
        <taxon>Pseudomonadota</taxon>
        <taxon>Gammaproteobacteria</taxon>
        <taxon>Alteromonadales</taxon>
        <taxon>Alteromonadaceae</taxon>
        <taxon>Alteromonas/Salinimonas group</taxon>
        <taxon>Alteromonas</taxon>
    </lineage>
</organism>
<comment type="catalytic activity">
    <reaction evidence="8 9">
        <text>D-gluconate + ATP = 6-phospho-D-gluconate + ADP + H(+)</text>
        <dbReference type="Rhea" id="RHEA:19433"/>
        <dbReference type="ChEBI" id="CHEBI:15378"/>
        <dbReference type="ChEBI" id="CHEBI:18391"/>
        <dbReference type="ChEBI" id="CHEBI:30616"/>
        <dbReference type="ChEBI" id="CHEBI:58759"/>
        <dbReference type="ChEBI" id="CHEBI:456216"/>
        <dbReference type="EC" id="2.7.1.12"/>
    </reaction>
</comment>
<comment type="pathway">
    <text evidence="1">Carbohydrate acid metabolism.</text>
</comment>
<dbReference type="CDD" id="cd02021">
    <property type="entry name" value="GntK"/>
    <property type="match status" value="1"/>
</dbReference>
<proteinExistence type="inferred from homology"/>
<reference evidence="10 11" key="1">
    <citation type="submission" date="2020-01" db="EMBL/GenBank/DDBJ databases">
        <authorList>
            <person name="Chen J."/>
            <person name="Zhu S."/>
            <person name="Yang J."/>
        </authorList>
    </citation>
    <scope>NUCLEOTIDE SEQUENCE [LARGE SCALE GENOMIC DNA]</scope>
    <source>
        <strain evidence="10 11">345S023</strain>
    </source>
</reference>
<dbReference type="RefSeq" id="WP_163087015.1">
    <property type="nucleotide sequence ID" value="NZ_JAAAWN010000021.1"/>
</dbReference>
<keyword evidence="7 9" id="KW-0067">ATP-binding</keyword>
<comment type="similarity">
    <text evidence="2 9">Belongs to the gluconokinase GntK/GntV family.</text>
</comment>